<proteinExistence type="predicted"/>
<evidence type="ECO:0000256" key="1">
    <source>
        <dbReference type="ARBA" id="ARBA00022448"/>
    </source>
</evidence>
<keyword evidence="3 5" id="KW-0067">ATP-binding</keyword>
<evidence type="ECO:0000256" key="2">
    <source>
        <dbReference type="ARBA" id="ARBA00022741"/>
    </source>
</evidence>
<dbReference type="RefSeq" id="WP_066860409.1">
    <property type="nucleotide sequence ID" value="NZ_CABKVV010000009.1"/>
</dbReference>
<reference evidence="5 6" key="1">
    <citation type="submission" date="2022-06" db="EMBL/GenBank/DDBJ databases">
        <title>Isolation of gut microbiota from human fecal samples.</title>
        <authorList>
            <person name="Pamer E.G."/>
            <person name="Barat B."/>
            <person name="Waligurski E."/>
            <person name="Medina S."/>
            <person name="Paddock L."/>
            <person name="Mostad J."/>
        </authorList>
    </citation>
    <scope>NUCLEOTIDE SEQUENCE [LARGE SCALE GENOMIC DNA]</scope>
    <source>
        <strain evidence="5 6">DFI.9.73</strain>
    </source>
</reference>
<protein>
    <submittedName>
        <fullName evidence="5">ABC transporter ATP-binding protein</fullName>
    </submittedName>
</protein>
<dbReference type="Pfam" id="PF00005">
    <property type="entry name" value="ABC_tran"/>
    <property type="match status" value="1"/>
</dbReference>
<dbReference type="InterPro" id="IPR003439">
    <property type="entry name" value="ABC_transporter-like_ATP-bd"/>
</dbReference>
<dbReference type="CDD" id="cd03230">
    <property type="entry name" value="ABC_DR_subfamily_A"/>
    <property type="match status" value="1"/>
</dbReference>
<accession>A0ABT1RYI1</accession>
<dbReference type="InterPro" id="IPR051782">
    <property type="entry name" value="ABC_Transporter_VariousFunc"/>
</dbReference>
<dbReference type="InterPro" id="IPR003593">
    <property type="entry name" value="AAA+_ATPase"/>
</dbReference>
<dbReference type="EMBL" id="JANFZH010000013">
    <property type="protein sequence ID" value="MCQ4839704.1"/>
    <property type="molecule type" value="Genomic_DNA"/>
</dbReference>
<sequence>MIEIKTLTKKFGSFTALNGVSFEIPTGSIFGLVGSNGAGKSTLLRTLAGVYRPDGGNVFFEGSPPYEHTEIKSRLFFISDYPYFPPQSTLEDLKSLLRDFYPGWDDKTFDRLCAMFPINRKDKLKDMSKGMQRQAALIAALSTRPDYFLLDEIFDGLDPVVRQLLKKLIAGEVADRGMTVLIASHNLRELEDFCDTIALLHRGGVLLEKELDSLRLGIHRIQAVFLDMPELPKMKEKIDIVSWERSGSVLSFVARGELEEILGALEQFGPQFQEAVPLSLEEVFISEMEAAGYDINNIVG</sequence>
<dbReference type="InterPro" id="IPR027417">
    <property type="entry name" value="P-loop_NTPase"/>
</dbReference>
<dbReference type="SUPFAM" id="SSF52540">
    <property type="entry name" value="P-loop containing nucleoside triphosphate hydrolases"/>
    <property type="match status" value="1"/>
</dbReference>
<dbReference type="GeneID" id="90531171"/>
<dbReference type="GO" id="GO:0005524">
    <property type="term" value="F:ATP binding"/>
    <property type="evidence" value="ECO:0007669"/>
    <property type="project" value="UniProtKB-KW"/>
</dbReference>
<dbReference type="PANTHER" id="PTHR42939:SF1">
    <property type="entry name" value="ABC TRANSPORTER ATP-BINDING PROTEIN ALBC-RELATED"/>
    <property type="match status" value="1"/>
</dbReference>
<comment type="caution">
    <text evidence="5">The sequence shown here is derived from an EMBL/GenBank/DDBJ whole genome shotgun (WGS) entry which is preliminary data.</text>
</comment>
<keyword evidence="1" id="KW-0813">Transport</keyword>
<feature type="domain" description="ABC transporter" evidence="4">
    <location>
        <begin position="2"/>
        <end position="227"/>
    </location>
</feature>
<organism evidence="5 6">
    <name type="scientific">Neglectibacter timonensis</name>
    <dbReference type="NCBI Taxonomy" id="1776382"/>
    <lineage>
        <taxon>Bacteria</taxon>
        <taxon>Bacillati</taxon>
        <taxon>Bacillota</taxon>
        <taxon>Clostridia</taxon>
        <taxon>Eubacteriales</taxon>
        <taxon>Oscillospiraceae</taxon>
        <taxon>Neglectibacter</taxon>
    </lineage>
</organism>
<keyword evidence="2" id="KW-0547">Nucleotide-binding</keyword>
<keyword evidence="6" id="KW-1185">Reference proteome</keyword>
<dbReference type="PANTHER" id="PTHR42939">
    <property type="entry name" value="ABC TRANSPORTER ATP-BINDING PROTEIN ALBC-RELATED"/>
    <property type="match status" value="1"/>
</dbReference>
<dbReference type="PROSITE" id="PS50893">
    <property type="entry name" value="ABC_TRANSPORTER_2"/>
    <property type="match status" value="1"/>
</dbReference>
<evidence type="ECO:0000259" key="4">
    <source>
        <dbReference type="PROSITE" id="PS50893"/>
    </source>
</evidence>
<evidence type="ECO:0000313" key="5">
    <source>
        <dbReference type="EMBL" id="MCQ4839704.1"/>
    </source>
</evidence>
<dbReference type="Proteomes" id="UP001524473">
    <property type="component" value="Unassembled WGS sequence"/>
</dbReference>
<gene>
    <name evidence="5" type="ORF">NE695_07235</name>
</gene>
<name>A0ABT1RYI1_9FIRM</name>
<evidence type="ECO:0000256" key="3">
    <source>
        <dbReference type="ARBA" id="ARBA00022840"/>
    </source>
</evidence>
<dbReference type="Gene3D" id="3.40.50.300">
    <property type="entry name" value="P-loop containing nucleotide triphosphate hydrolases"/>
    <property type="match status" value="1"/>
</dbReference>
<evidence type="ECO:0000313" key="6">
    <source>
        <dbReference type="Proteomes" id="UP001524473"/>
    </source>
</evidence>
<dbReference type="SMART" id="SM00382">
    <property type="entry name" value="AAA"/>
    <property type="match status" value="1"/>
</dbReference>